<evidence type="ECO:0000256" key="1">
    <source>
        <dbReference type="SAM" id="MobiDB-lite"/>
    </source>
</evidence>
<feature type="compositionally biased region" description="Low complexity" evidence="1">
    <location>
        <begin position="317"/>
        <end position="327"/>
    </location>
</feature>
<dbReference type="AlphaFoldDB" id="A0A2T2YBV3"/>
<proteinExistence type="predicted"/>
<feature type="compositionally biased region" description="Polar residues" evidence="1">
    <location>
        <begin position="264"/>
        <end position="276"/>
    </location>
</feature>
<dbReference type="GO" id="GO:0042834">
    <property type="term" value="F:peptidoglycan binding"/>
    <property type="evidence" value="ECO:0007669"/>
    <property type="project" value="InterPro"/>
</dbReference>
<comment type="caution">
    <text evidence="4">The sequence shown here is derived from an EMBL/GenBank/DDBJ whole genome shotgun (WGS) entry which is preliminary data.</text>
</comment>
<dbReference type="RefSeq" id="WP_106927194.1">
    <property type="nucleotide sequence ID" value="NZ_PYFT01000001.1"/>
</dbReference>
<dbReference type="InterPro" id="IPR007730">
    <property type="entry name" value="SPOR-like_dom"/>
</dbReference>
<keyword evidence="2" id="KW-1133">Transmembrane helix</keyword>
<keyword evidence="2" id="KW-0812">Transmembrane</keyword>
<evidence type="ECO:0000256" key="2">
    <source>
        <dbReference type="SAM" id="Phobius"/>
    </source>
</evidence>
<gene>
    <name evidence="4" type="ORF">AHMF7605_05395</name>
</gene>
<dbReference type="EMBL" id="PYFT01000001">
    <property type="protein sequence ID" value="PSR53001.1"/>
    <property type="molecule type" value="Genomic_DNA"/>
</dbReference>
<sequence length="481" mass="52813">MVLEHIQKLLFDHDCVIMPDFGGLITHYEPAKIHPIRHTFLPPAKRIAFNEKLKLNDGLLISTLAYDYKLSAEQAQMQVLQFVHELQRELNRSRRFDLKGIGIFRLNEESKIIFEYVESKNYLNDAFGLPELVSKPIVASEPVILRTLLKEPPVKTKKGFRNTIYRYYQAAGALMIGGVIITGLYLLSLQTDYNLSAINPITLFQSNNQPVSSVSEPEQPSAPDNSITDLDIVAAIPADETSLDAFENSTTEIDADILSATPANKETEAGNSTFAKNSEETKTSNTVEQKQKVLKKVSIAPGEAVLISARVSAAKTSAPKTTPAKTPQKVNTTAESEEVKRNFSIDEINAALAKDGTKAKSESTNTVKSAATPSAVTTKTSDAAKNVNRSGSTAKSGESATINAKSERFYIIVNGYSTYASAERNRKVIAKKGRPGKIISPTGNAELYRIAIAEYPTREQALQNLSALKNKYGNTIWILKR</sequence>
<keyword evidence="5" id="KW-1185">Reference proteome</keyword>
<feature type="domain" description="SPOR" evidence="3">
    <location>
        <begin position="403"/>
        <end position="481"/>
    </location>
</feature>
<dbReference type="PROSITE" id="PS51724">
    <property type="entry name" value="SPOR"/>
    <property type="match status" value="1"/>
</dbReference>
<feature type="region of interest" description="Disordered" evidence="1">
    <location>
        <begin position="317"/>
        <end position="338"/>
    </location>
</feature>
<evidence type="ECO:0000313" key="5">
    <source>
        <dbReference type="Proteomes" id="UP000240357"/>
    </source>
</evidence>
<feature type="region of interest" description="Disordered" evidence="1">
    <location>
        <begin position="264"/>
        <end position="286"/>
    </location>
</feature>
<dbReference type="Proteomes" id="UP000240357">
    <property type="component" value="Unassembled WGS sequence"/>
</dbReference>
<accession>A0A2T2YBV3</accession>
<evidence type="ECO:0000313" key="4">
    <source>
        <dbReference type="EMBL" id="PSR53001.1"/>
    </source>
</evidence>
<dbReference type="Pfam" id="PF05036">
    <property type="entry name" value="SPOR"/>
    <property type="match status" value="1"/>
</dbReference>
<protein>
    <recommendedName>
        <fullName evidence="3">SPOR domain-containing protein</fullName>
    </recommendedName>
</protein>
<dbReference type="InterPro" id="IPR036680">
    <property type="entry name" value="SPOR-like_sf"/>
</dbReference>
<dbReference type="Pfam" id="PF18175">
    <property type="entry name" value="HU-CCDC81_bac_2"/>
    <property type="match status" value="1"/>
</dbReference>
<dbReference type="SUPFAM" id="SSF110997">
    <property type="entry name" value="Sporulation related repeat"/>
    <property type="match status" value="1"/>
</dbReference>
<dbReference type="InterPro" id="IPR040495">
    <property type="entry name" value="HU-CCDC81_bac_1"/>
</dbReference>
<feature type="transmembrane region" description="Helical" evidence="2">
    <location>
        <begin position="167"/>
        <end position="187"/>
    </location>
</feature>
<keyword evidence="2" id="KW-0472">Membrane</keyword>
<dbReference type="InterPro" id="IPR041268">
    <property type="entry name" value="HU-CCDC81_bac_2"/>
</dbReference>
<dbReference type="OrthoDB" id="653949at2"/>
<dbReference type="Pfam" id="PF18174">
    <property type="entry name" value="HU-CCDC81_bac_1"/>
    <property type="match status" value="1"/>
</dbReference>
<reference evidence="4 5" key="1">
    <citation type="submission" date="2018-03" db="EMBL/GenBank/DDBJ databases">
        <title>Adhaeribacter sp. HMF7605 Genome sequencing and assembly.</title>
        <authorList>
            <person name="Kang H."/>
            <person name="Kang J."/>
            <person name="Cha I."/>
            <person name="Kim H."/>
            <person name="Joh K."/>
        </authorList>
    </citation>
    <scope>NUCLEOTIDE SEQUENCE [LARGE SCALE GENOMIC DNA]</scope>
    <source>
        <strain evidence="4 5">HMF7605</strain>
    </source>
</reference>
<organism evidence="4 5">
    <name type="scientific">Adhaeribacter arboris</name>
    <dbReference type="NCBI Taxonomy" id="2072846"/>
    <lineage>
        <taxon>Bacteria</taxon>
        <taxon>Pseudomonadati</taxon>
        <taxon>Bacteroidota</taxon>
        <taxon>Cytophagia</taxon>
        <taxon>Cytophagales</taxon>
        <taxon>Hymenobacteraceae</taxon>
        <taxon>Adhaeribacter</taxon>
    </lineage>
</organism>
<evidence type="ECO:0000259" key="3">
    <source>
        <dbReference type="PROSITE" id="PS51724"/>
    </source>
</evidence>
<dbReference type="Gene3D" id="3.30.70.1070">
    <property type="entry name" value="Sporulation related repeat"/>
    <property type="match status" value="1"/>
</dbReference>
<name>A0A2T2YBV3_9BACT</name>